<dbReference type="SUPFAM" id="SSF55785">
    <property type="entry name" value="PYP-like sensor domain (PAS domain)"/>
    <property type="match status" value="1"/>
</dbReference>
<feature type="transmembrane region" description="Helical" evidence="8">
    <location>
        <begin position="241"/>
        <end position="264"/>
    </location>
</feature>
<feature type="transmembrane region" description="Helical" evidence="8">
    <location>
        <begin position="170"/>
        <end position="191"/>
    </location>
</feature>
<organism evidence="11 12">
    <name type="scientific">Tritrichomonas foetus</name>
    <dbReference type="NCBI Taxonomy" id="1144522"/>
    <lineage>
        <taxon>Eukaryota</taxon>
        <taxon>Metamonada</taxon>
        <taxon>Parabasalia</taxon>
        <taxon>Tritrichomonadida</taxon>
        <taxon>Tritrichomonadidae</taxon>
        <taxon>Tritrichomonas</taxon>
    </lineage>
</organism>
<dbReference type="PANTHER" id="PTHR11920:SF335">
    <property type="entry name" value="GUANYLATE CYCLASE"/>
    <property type="match status" value="1"/>
</dbReference>
<dbReference type="GO" id="GO:0000166">
    <property type="term" value="F:nucleotide binding"/>
    <property type="evidence" value="ECO:0007669"/>
    <property type="project" value="UniProtKB-KW"/>
</dbReference>
<dbReference type="SUPFAM" id="SSF55073">
    <property type="entry name" value="Nucleotide cyclase"/>
    <property type="match status" value="1"/>
</dbReference>
<feature type="transmembrane region" description="Helical" evidence="8">
    <location>
        <begin position="270"/>
        <end position="290"/>
    </location>
</feature>
<dbReference type="InterPro" id="IPR000014">
    <property type="entry name" value="PAS"/>
</dbReference>
<comment type="subcellular location">
    <subcellularLocation>
        <location evidence="1">Membrane</location>
    </subcellularLocation>
</comment>
<gene>
    <name evidence="11" type="ORF">TRFO_33882</name>
</gene>
<feature type="domain" description="PAS" evidence="9">
    <location>
        <begin position="1244"/>
        <end position="1314"/>
    </location>
</feature>
<evidence type="ECO:0000256" key="6">
    <source>
        <dbReference type="ARBA" id="ARBA00023239"/>
    </source>
</evidence>
<dbReference type="GO" id="GO:0007168">
    <property type="term" value="P:receptor guanylyl cyclase signaling pathway"/>
    <property type="evidence" value="ECO:0007669"/>
    <property type="project" value="TreeGrafter"/>
</dbReference>
<evidence type="ECO:0000256" key="2">
    <source>
        <dbReference type="ARBA" id="ARBA00022692"/>
    </source>
</evidence>
<accession>A0A1J4JQ16</accession>
<dbReference type="EMBL" id="MLAK01000995">
    <property type="protein sequence ID" value="OHS99621.1"/>
    <property type="molecule type" value="Genomic_DNA"/>
</dbReference>
<evidence type="ECO:0000256" key="4">
    <source>
        <dbReference type="ARBA" id="ARBA00022989"/>
    </source>
</evidence>
<dbReference type="GO" id="GO:0035556">
    <property type="term" value="P:intracellular signal transduction"/>
    <property type="evidence" value="ECO:0007669"/>
    <property type="project" value="InterPro"/>
</dbReference>
<feature type="region of interest" description="Disordered" evidence="7">
    <location>
        <begin position="616"/>
        <end position="640"/>
    </location>
</feature>
<feature type="compositionally biased region" description="Low complexity" evidence="7">
    <location>
        <begin position="618"/>
        <end position="640"/>
    </location>
</feature>
<sequence length="1611" mass="183418">MIFSIAHKKIQYNTNNSLQKKNSTFIEKMEASVSRSVSSIGSKNAASNFETNSAISVLFPLFDYLTQNIHLPSFLYWLTIAFSGFQVILVTLWIPSNEVWANNRFTTEFMNYYQAIFCFSPLGTSNNELIFTFLFYTIIFAILLSSLIYQIMFYKAKRRFQKWTLYPTRILIEIVPLLMLAPLALLTGRLFRKMVTKNSPFYLYILFIISFVYYIFFALVFNISFGFIFKSIYLPISPLAAFNGGPFVRLIFLSSLYLLLSNALSIFPKWIFFFLIPLHFLPGILLLNTFMHRPFLKKFPSIWSLSIISVCELFDIFQIVLKFVPNLNGALALIISGILLVVTIIVDFIYYFSSRKKYFKLTGQIVEQLADLDENHNNDESKFAIFESFEIAKTETTAQMFIEFAVSEHIYQLIDFPMIKYLYQCHYTTTMLISCLRILAFFPCYTSYLNYLFPDLISKRDLGTNEKFFVYQIKKLKIQRTSASSSACDENLKELNQMRKEIESNLTFFWDQTTYPAKNLPRITSKIAKLESLFIESLSDFTNSLQHFTDYEHFLIECKCDYNRAIVMHHKRSLAESGNIFKVDRCFANFIKNYPEYLILKIVSVNGRFIVKNEKKGSQSSNNIGSHGHSSGSRLRASSNTSSSNLDVAVEESIGKQLFPQSRIRIALQRALASKKATMHKVMSLTGLIVLLTSFVLACAIYFYYRTFMDLRDNTRQRIDNILKIRFYLFTTSFLLLTHHGANAGKIILDLTIPDPDPPFPSFIPDYNQLLQLSLNCSVEARIAYEKFTQSVANYAAINRNVRDFAEALFENKAQVSLCRKDDGFVAYQSYDIAMMIGYISFAQATLMKLTDVSQLLSDNSFCVVMNSSGKFVKPFQDLPETMTREIDNKYQFKQKQVELVRNILPFVYFVVGIPLVIVPFLLYIREIQNVVNMIIALPSKVKKESKEILFKLTDESKPQASEDKSSDAIYWAMIFFILACVAAIAILVFIDLNDVVNANILFSDTAFWSKSSQVRKSTIVETLFWLYSTIIFGSSTNTVNFININNTKKLAQDAITTMFMATAEVMSDTASSKSLVGNFDFIDSLLLTPWCETNTEFNDQELHETYRCASSQQLLSLFKTMISDTLNNIDKYNGIVEGNFLSQSSHMVFEHIIPLLLAIDESFDTVSQMNIQNVHADFDTTFPIMIILIIISLAVYSILLKLMDNVYKVVLMLISRIHPQAVLASPELVKYLFNKTGEDNIGVMSMHQRIMHSSNDAIICCDYKGVIEIVNPAVSSTFGYTPDQLLGQSLLILLSENNRLAIDQQMNLMRHKQSAMTYEDNIECMTDDDTILLCSITILAMNDNKGDISSFVIILRDESILQSQQKEAEEAKKASEKLLYQILPRGIVFRLNQGEKDISFTVPSSTIMFVDIVKFSEYASTLTPQEIMCNLSYVFSTFDTTIPHYDELIKIKLIGDVYMAAGGLFNENVQPQVHAEQMVKFGLDCLQLIEEANLKLNANLSVRIGVNTGGPLIAGVLGSDRPTFDIIGDPINIAARLQSTDIAGRIQISQNVFDLINGMDFVIEKRGEIMLKGKGKTMTYLVSSFRAQGGLSAESSNEIDFVISSMRSTD</sequence>
<dbReference type="SMART" id="SM00091">
    <property type="entry name" value="PAS"/>
    <property type="match status" value="1"/>
</dbReference>
<dbReference type="GO" id="GO:0005886">
    <property type="term" value="C:plasma membrane"/>
    <property type="evidence" value="ECO:0007669"/>
    <property type="project" value="TreeGrafter"/>
</dbReference>
<dbReference type="PANTHER" id="PTHR11920">
    <property type="entry name" value="GUANYLYL CYCLASE"/>
    <property type="match status" value="1"/>
</dbReference>
<proteinExistence type="predicted"/>
<dbReference type="InterPro" id="IPR029787">
    <property type="entry name" value="Nucleotide_cyclase"/>
</dbReference>
<keyword evidence="6" id="KW-0456">Lyase</keyword>
<evidence type="ECO:0000256" key="7">
    <source>
        <dbReference type="SAM" id="MobiDB-lite"/>
    </source>
</evidence>
<evidence type="ECO:0000256" key="1">
    <source>
        <dbReference type="ARBA" id="ARBA00004370"/>
    </source>
</evidence>
<feature type="transmembrane region" description="Helical" evidence="8">
    <location>
        <begin position="302"/>
        <end position="324"/>
    </location>
</feature>
<dbReference type="RefSeq" id="XP_068352758.1">
    <property type="nucleotide sequence ID" value="XM_068509340.1"/>
</dbReference>
<dbReference type="OrthoDB" id="60033at2759"/>
<feature type="transmembrane region" description="Helical" evidence="8">
    <location>
        <begin position="969"/>
        <end position="991"/>
    </location>
</feature>
<dbReference type="PROSITE" id="PS50125">
    <property type="entry name" value="GUANYLATE_CYCLASE_2"/>
    <property type="match status" value="1"/>
</dbReference>
<dbReference type="GO" id="GO:0001653">
    <property type="term" value="F:peptide receptor activity"/>
    <property type="evidence" value="ECO:0007669"/>
    <property type="project" value="TreeGrafter"/>
</dbReference>
<dbReference type="Gene3D" id="3.30.450.20">
    <property type="entry name" value="PAS domain"/>
    <property type="match status" value="1"/>
</dbReference>
<name>A0A1J4JQ16_9EUKA</name>
<evidence type="ECO:0000256" key="8">
    <source>
        <dbReference type="SAM" id="Phobius"/>
    </source>
</evidence>
<dbReference type="PROSITE" id="PS50112">
    <property type="entry name" value="PAS"/>
    <property type="match status" value="1"/>
</dbReference>
<evidence type="ECO:0000259" key="9">
    <source>
        <dbReference type="PROSITE" id="PS50112"/>
    </source>
</evidence>
<feature type="transmembrane region" description="Helical" evidence="8">
    <location>
        <begin position="682"/>
        <end position="705"/>
    </location>
</feature>
<dbReference type="Pfam" id="PF13426">
    <property type="entry name" value="PAS_9"/>
    <property type="match status" value="1"/>
</dbReference>
<dbReference type="InterPro" id="IPR001054">
    <property type="entry name" value="A/G_cyclase"/>
</dbReference>
<reference evidence="11" key="1">
    <citation type="submission" date="2016-10" db="EMBL/GenBank/DDBJ databases">
        <authorList>
            <person name="Benchimol M."/>
            <person name="Almeida L.G."/>
            <person name="Vasconcelos A.T."/>
            <person name="Perreira-Neves A."/>
            <person name="Rosa I.A."/>
            <person name="Tasca T."/>
            <person name="Bogo M.R."/>
            <person name="de Souza W."/>
        </authorList>
    </citation>
    <scope>NUCLEOTIDE SEQUENCE [LARGE SCALE GENOMIC DNA]</scope>
    <source>
        <strain evidence="11">K</strain>
    </source>
</reference>
<keyword evidence="5 8" id="KW-0472">Membrane</keyword>
<evidence type="ECO:0000256" key="3">
    <source>
        <dbReference type="ARBA" id="ARBA00022741"/>
    </source>
</evidence>
<dbReference type="InterPro" id="IPR050401">
    <property type="entry name" value="Cyclic_nucleotide_synthase"/>
</dbReference>
<dbReference type="CDD" id="cd07302">
    <property type="entry name" value="CHD"/>
    <property type="match status" value="1"/>
</dbReference>
<keyword evidence="2 8" id="KW-0812">Transmembrane</keyword>
<evidence type="ECO:0000313" key="11">
    <source>
        <dbReference type="EMBL" id="OHS99621.1"/>
    </source>
</evidence>
<evidence type="ECO:0000259" key="10">
    <source>
        <dbReference type="PROSITE" id="PS50125"/>
    </source>
</evidence>
<evidence type="ECO:0000313" key="12">
    <source>
        <dbReference type="Proteomes" id="UP000179807"/>
    </source>
</evidence>
<dbReference type="CDD" id="cd00130">
    <property type="entry name" value="PAS"/>
    <property type="match status" value="1"/>
</dbReference>
<keyword evidence="12" id="KW-1185">Reference proteome</keyword>
<dbReference type="GO" id="GO:0004383">
    <property type="term" value="F:guanylate cyclase activity"/>
    <property type="evidence" value="ECO:0007669"/>
    <property type="project" value="TreeGrafter"/>
</dbReference>
<feature type="transmembrane region" description="Helical" evidence="8">
    <location>
        <begin position="203"/>
        <end position="229"/>
    </location>
</feature>
<dbReference type="Proteomes" id="UP000179807">
    <property type="component" value="Unassembled WGS sequence"/>
</dbReference>
<dbReference type="Pfam" id="PF00211">
    <property type="entry name" value="Guanylate_cyc"/>
    <property type="match status" value="1"/>
</dbReference>
<dbReference type="NCBIfam" id="TIGR00229">
    <property type="entry name" value="sensory_box"/>
    <property type="match status" value="1"/>
</dbReference>
<evidence type="ECO:0000256" key="5">
    <source>
        <dbReference type="ARBA" id="ARBA00023136"/>
    </source>
</evidence>
<keyword evidence="3" id="KW-0547">Nucleotide-binding</keyword>
<dbReference type="Gene3D" id="3.30.70.1230">
    <property type="entry name" value="Nucleotide cyclase"/>
    <property type="match status" value="1"/>
</dbReference>
<dbReference type="SMART" id="SM00044">
    <property type="entry name" value="CYCc"/>
    <property type="match status" value="1"/>
</dbReference>
<feature type="transmembrane region" description="Helical" evidence="8">
    <location>
        <begin position="1183"/>
        <end position="1204"/>
    </location>
</feature>
<feature type="transmembrane region" description="Helical" evidence="8">
    <location>
        <begin position="74"/>
        <end position="94"/>
    </location>
</feature>
<feature type="domain" description="Guanylate cyclase" evidence="10">
    <location>
        <begin position="1407"/>
        <end position="1539"/>
    </location>
</feature>
<feature type="transmembrane region" description="Helical" evidence="8">
    <location>
        <begin position="725"/>
        <end position="742"/>
    </location>
</feature>
<feature type="transmembrane region" description="Helical" evidence="8">
    <location>
        <begin position="330"/>
        <end position="352"/>
    </location>
</feature>
<dbReference type="InterPro" id="IPR035965">
    <property type="entry name" value="PAS-like_dom_sf"/>
</dbReference>
<protein>
    <submittedName>
        <fullName evidence="11">Adenylate and Guanylate cyclase catalytic domain containing protein</fullName>
    </submittedName>
</protein>
<keyword evidence="4 8" id="KW-1133">Transmembrane helix</keyword>
<dbReference type="GeneID" id="94844044"/>
<dbReference type="GO" id="GO:0004016">
    <property type="term" value="F:adenylate cyclase activity"/>
    <property type="evidence" value="ECO:0007669"/>
    <property type="project" value="TreeGrafter"/>
</dbReference>
<dbReference type="VEuPathDB" id="TrichDB:TRFO_33882"/>
<feature type="transmembrane region" description="Helical" evidence="8">
    <location>
        <begin position="129"/>
        <end position="149"/>
    </location>
</feature>
<comment type="caution">
    <text evidence="11">The sequence shown here is derived from an EMBL/GenBank/DDBJ whole genome shotgun (WGS) entry which is preliminary data.</text>
</comment>
<feature type="transmembrane region" description="Helical" evidence="8">
    <location>
        <begin position="904"/>
        <end position="925"/>
    </location>
</feature>